<gene>
    <name evidence="1" type="ORF">ARMGADRAFT_570129</name>
</gene>
<dbReference type="EMBL" id="KZ293648">
    <property type="protein sequence ID" value="PBK98190.1"/>
    <property type="molecule type" value="Genomic_DNA"/>
</dbReference>
<accession>A0A2H3DVV9</accession>
<reference evidence="2" key="1">
    <citation type="journal article" date="2017" name="Nat. Ecol. Evol.">
        <title>Genome expansion and lineage-specific genetic innovations in the forest pathogenic fungi Armillaria.</title>
        <authorList>
            <person name="Sipos G."/>
            <person name="Prasanna A.N."/>
            <person name="Walter M.C."/>
            <person name="O'Connor E."/>
            <person name="Balint B."/>
            <person name="Krizsan K."/>
            <person name="Kiss B."/>
            <person name="Hess J."/>
            <person name="Varga T."/>
            <person name="Slot J."/>
            <person name="Riley R."/>
            <person name="Boka B."/>
            <person name="Rigling D."/>
            <person name="Barry K."/>
            <person name="Lee J."/>
            <person name="Mihaltcheva S."/>
            <person name="LaButti K."/>
            <person name="Lipzen A."/>
            <person name="Waldron R."/>
            <person name="Moloney N.M."/>
            <person name="Sperisen C."/>
            <person name="Kredics L."/>
            <person name="Vagvoelgyi C."/>
            <person name="Patrignani A."/>
            <person name="Fitzpatrick D."/>
            <person name="Nagy I."/>
            <person name="Doyle S."/>
            <person name="Anderson J.B."/>
            <person name="Grigoriev I.V."/>
            <person name="Gueldener U."/>
            <person name="Muensterkoetter M."/>
            <person name="Nagy L.G."/>
        </authorList>
    </citation>
    <scope>NUCLEOTIDE SEQUENCE [LARGE SCALE GENOMIC DNA]</scope>
    <source>
        <strain evidence="2">Ar21-2</strain>
    </source>
</reference>
<evidence type="ECO:0000313" key="1">
    <source>
        <dbReference type="EMBL" id="PBK98190.1"/>
    </source>
</evidence>
<organism evidence="1 2">
    <name type="scientific">Armillaria gallica</name>
    <name type="common">Bulbous honey fungus</name>
    <name type="synonym">Armillaria bulbosa</name>
    <dbReference type="NCBI Taxonomy" id="47427"/>
    <lineage>
        <taxon>Eukaryota</taxon>
        <taxon>Fungi</taxon>
        <taxon>Dikarya</taxon>
        <taxon>Basidiomycota</taxon>
        <taxon>Agaricomycotina</taxon>
        <taxon>Agaricomycetes</taxon>
        <taxon>Agaricomycetidae</taxon>
        <taxon>Agaricales</taxon>
        <taxon>Marasmiineae</taxon>
        <taxon>Physalacriaceae</taxon>
        <taxon>Armillaria</taxon>
    </lineage>
</organism>
<dbReference type="OrthoDB" id="10450892at2759"/>
<sequence length="219" mass="24377">MLICLGDFPVPHPQEIHKLPCRAHHQVFMDPTKSSWSSPVISVQASLPSSPWYDRSSGIWFVREGGQACNLTTIFFKASLCDGFQPSMHPFSKLQTSTLIAKETLIVTILETALDRRRDSLSSEHCKSDSELKQPMTGCAILDIDGCRVLRDHLQPPDELCPTLTWARFGTIIAFMPRIASYGPREHSNRKSLDCLCVRSGTAVVLRHLSAETQSNAPT</sequence>
<dbReference type="InParanoid" id="A0A2H3DVV9"/>
<protein>
    <submittedName>
        <fullName evidence="1">Uncharacterized protein</fullName>
    </submittedName>
</protein>
<dbReference type="Proteomes" id="UP000217790">
    <property type="component" value="Unassembled WGS sequence"/>
</dbReference>
<proteinExistence type="predicted"/>
<name>A0A2H3DVV9_ARMGA</name>
<evidence type="ECO:0000313" key="2">
    <source>
        <dbReference type="Proteomes" id="UP000217790"/>
    </source>
</evidence>
<dbReference type="AlphaFoldDB" id="A0A2H3DVV9"/>
<keyword evidence="2" id="KW-1185">Reference proteome</keyword>